<dbReference type="EMBL" id="NIZT01000054">
    <property type="protein sequence ID" value="RBQ22672.1"/>
    <property type="molecule type" value="Genomic_DNA"/>
</dbReference>
<protein>
    <submittedName>
        <fullName evidence="1">Uncharacterized protein</fullName>
    </submittedName>
</protein>
<proteinExistence type="predicted"/>
<gene>
    <name evidence="1" type="ORF">ALNOE001_16290</name>
</gene>
<comment type="caution">
    <text evidence="1">The sequence shown here is derived from an EMBL/GenBank/DDBJ whole genome shotgun (WGS) entry which is preliminary data.</text>
</comment>
<evidence type="ECO:0000313" key="1">
    <source>
        <dbReference type="EMBL" id="RBQ22672.1"/>
    </source>
</evidence>
<organism evidence="1 2">
    <name type="scientific">Candidatus Methanobinarius endosymbioticus</name>
    <dbReference type="NCBI Taxonomy" id="2006182"/>
    <lineage>
        <taxon>Archaea</taxon>
        <taxon>Methanobacteriati</taxon>
        <taxon>Methanobacteriota</taxon>
        <taxon>Methanomada group</taxon>
        <taxon>Methanobacteria</taxon>
        <taxon>Methanobacteriales</taxon>
        <taxon>Methanobacteriaceae</taxon>
        <taxon>Candidatus Methanobinarius</taxon>
    </lineage>
</organism>
<dbReference type="AlphaFoldDB" id="A0A366MAY8"/>
<dbReference type="Proteomes" id="UP000253099">
    <property type="component" value="Unassembled WGS sequence"/>
</dbReference>
<keyword evidence="2" id="KW-1185">Reference proteome</keyword>
<name>A0A366MAY8_9EURY</name>
<reference evidence="1 2" key="1">
    <citation type="submission" date="2018-06" db="EMBL/GenBank/DDBJ databases">
        <title>Genomic insight into two independent archaeal endosymbiosis events.</title>
        <authorList>
            <person name="Lind A.E."/>
            <person name="Lewis W.H."/>
            <person name="Spang A."/>
            <person name="Guy L."/>
            <person name="Embley M.T."/>
            <person name="Ettema T.J.G."/>
        </authorList>
    </citation>
    <scope>NUCLEOTIDE SEQUENCE [LARGE SCALE GENOMIC DNA]</scope>
    <source>
        <strain evidence="1">NOE</strain>
    </source>
</reference>
<accession>A0A366MAY8</accession>
<evidence type="ECO:0000313" key="2">
    <source>
        <dbReference type="Proteomes" id="UP000253099"/>
    </source>
</evidence>
<sequence>MSAGFAATHNVDNTTTGVIKDTLTGALLVLQLYLMKEVTKATTILT</sequence>